<name>A0A6J7D7P5_9ZZZZ</name>
<dbReference type="Pfam" id="PF10604">
    <property type="entry name" value="Polyketide_cyc2"/>
    <property type="match status" value="1"/>
</dbReference>
<dbReference type="InterPro" id="IPR019587">
    <property type="entry name" value="Polyketide_cyclase/dehydratase"/>
</dbReference>
<protein>
    <submittedName>
        <fullName evidence="1">Unannotated protein</fullName>
    </submittedName>
</protein>
<dbReference type="Gene3D" id="3.30.530.20">
    <property type="match status" value="1"/>
</dbReference>
<proteinExistence type="predicted"/>
<dbReference type="PANTHER" id="PTHR39683:SF4">
    <property type="entry name" value="COENZYME Q-BINDING PROTEIN COQ10 START DOMAIN-CONTAINING PROTEIN"/>
    <property type="match status" value="1"/>
</dbReference>
<evidence type="ECO:0000313" key="1">
    <source>
        <dbReference type="EMBL" id="CAB4865158.1"/>
    </source>
</evidence>
<gene>
    <name evidence="1" type="ORF">UFOPK3423_00451</name>
</gene>
<dbReference type="AlphaFoldDB" id="A0A6J7D7P5"/>
<organism evidence="1">
    <name type="scientific">freshwater metagenome</name>
    <dbReference type="NCBI Taxonomy" id="449393"/>
    <lineage>
        <taxon>unclassified sequences</taxon>
        <taxon>metagenomes</taxon>
        <taxon>ecological metagenomes</taxon>
    </lineage>
</organism>
<dbReference type="SUPFAM" id="SSF55961">
    <property type="entry name" value="Bet v1-like"/>
    <property type="match status" value="1"/>
</dbReference>
<sequence>MLEGERTVTIPAAAADVWAVIGDLAGYPAWHPFFAAVEVVVRDPQGRVSQARCEHPTPAGALRTELRLAYEEHTSLEVTRSAGDMKAMAASFLLHPVGDGTAVTHRIRVDPGMRLGLLLRGPVEERVRERILTGALDGLAAHLRARG</sequence>
<accession>A0A6J7D7P5</accession>
<dbReference type="CDD" id="cd07821">
    <property type="entry name" value="PYR_PYL_RCAR_like"/>
    <property type="match status" value="1"/>
</dbReference>
<dbReference type="InterPro" id="IPR023393">
    <property type="entry name" value="START-like_dom_sf"/>
</dbReference>
<dbReference type="PANTHER" id="PTHR39683">
    <property type="entry name" value="CONSERVED PROTEIN TB16.3"/>
    <property type="match status" value="1"/>
</dbReference>
<reference evidence="1" key="1">
    <citation type="submission" date="2020-05" db="EMBL/GenBank/DDBJ databases">
        <authorList>
            <person name="Chiriac C."/>
            <person name="Salcher M."/>
            <person name="Ghai R."/>
            <person name="Kavagutti S V."/>
        </authorList>
    </citation>
    <scope>NUCLEOTIDE SEQUENCE</scope>
</reference>
<dbReference type="EMBL" id="CAFBLQ010000033">
    <property type="protein sequence ID" value="CAB4865158.1"/>
    <property type="molecule type" value="Genomic_DNA"/>
</dbReference>